<gene>
    <name evidence="1" type="ORF">COCCADRAFT_107828</name>
</gene>
<proteinExistence type="predicted"/>
<evidence type="ECO:0000313" key="1">
    <source>
        <dbReference type="EMBL" id="EUC28953.1"/>
    </source>
</evidence>
<dbReference type="GeneID" id="19143636"/>
<dbReference type="KEGG" id="bze:COCCADRAFT_107828"/>
<feature type="non-terminal residue" evidence="1">
    <location>
        <position position="1"/>
    </location>
</feature>
<organism evidence="1 2">
    <name type="scientific">Cochliobolus carbonum (strain 26-R-13)</name>
    <name type="common">Maize leaf spot fungus</name>
    <name type="synonym">Bipolaris zeicola</name>
    <dbReference type="NCBI Taxonomy" id="930089"/>
    <lineage>
        <taxon>Eukaryota</taxon>
        <taxon>Fungi</taxon>
        <taxon>Dikarya</taxon>
        <taxon>Ascomycota</taxon>
        <taxon>Pezizomycotina</taxon>
        <taxon>Dothideomycetes</taxon>
        <taxon>Pleosporomycetidae</taxon>
        <taxon>Pleosporales</taxon>
        <taxon>Pleosporineae</taxon>
        <taxon>Pleosporaceae</taxon>
        <taxon>Bipolaris</taxon>
    </lineage>
</organism>
<dbReference type="RefSeq" id="XP_007716760.1">
    <property type="nucleotide sequence ID" value="XM_007718570.1"/>
</dbReference>
<sequence length="59" mass="6728">WTLSSFLFGFALPTLTDSRLLDAPLNTLLPSSSTTTHWYRPLFFFLLLFSLTHPSSTFC</sequence>
<name>W6XTJ8_COCC2</name>
<protein>
    <submittedName>
        <fullName evidence="1">Uncharacterized protein</fullName>
    </submittedName>
</protein>
<keyword evidence="2" id="KW-1185">Reference proteome</keyword>
<dbReference type="Proteomes" id="UP000053841">
    <property type="component" value="Unassembled WGS sequence"/>
</dbReference>
<dbReference type="EMBL" id="KI964777">
    <property type="protein sequence ID" value="EUC28953.1"/>
    <property type="molecule type" value="Genomic_DNA"/>
</dbReference>
<dbReference type="HOGENOM" id="CLU_2967152_0_0_1"/>
<dbReference type="AlphaFoldDB" id="W6XTJ8"/>
<evidence type="ECO:0000313" key="2">
    <source>
        <dbReference type="Proteomes" id="UP000053841"/>
    </source>
</evidence>
<reference evidence="1 2" key="1">
    <citation type="journal article" date="2013" name="PLoS Genet.">
        <title>Comparative genome structure, secondary metabolite, and effector coding capacity across Cochliobolus pathogens.</title>
        <authorList>
            <person name="Condon B.J."/>
            <person name="Leng Y."/>
            <person name="Wu D."/>
            <person name="Bushley K.E."/>
            <person name="Ohm R.A."/>
            <person name="Otillar R."/>
            <person name="Martin J."/>
            <person name="Schackwitz W."/>
            <person name="Grimwood J."/>
            <person name="MohdZainudin N."/>
            <person name="Xue C."/>
            <person name="Wang R."/>
            <person name="Manning V.A."/>
            <person name="Dhillon B."/>
            <person name="Tu Z.J."/>
            <person name="Steffenson B.J."/>
            <person name="Salamov A."/>
            <person name="Sun H."/>
            <person name="Lowry S."/>
            <person name="LaButti K."/>
            <person name="Han J."/>
            <person name="Copeland A."/>
            <person name="Lindquist E."/>
            <person name="Barry K."/>
            <person name="Schmutz J."/>
            <person name="Baker S.E."/>
            <person name="Ciuffetti L.M."/>
            <person name="Grigoriev I.V."/>
            <person name="Zhong S."/>
            <person name="Turgeon B.G."/>
        </authorList>
    </citation>
    <scope>NUCLEOTIDE SEQUENCE [LARGE SCALE GENOMIC DNA]</scope>
    <source>
        <strain evidence="1 2">26-R-13</strain>
    </source>
</reference>
<accession>W6XTJ8</accession>